<evidence type="ECO:0000256" key="2">
    <source>
        <dbReference type="SAM" id="SignalP"/>
    </source>
</evidence>
<evidence type="ECO:0000313" key="3">
    <source>
        <dbReference type="EMBL" id="CAI6344304.1"/>
    </source>
</evidence>
<keyword evidence="4" id="KW-1185">Reference proteome</keyword>
<dbReference type="AlphaFoldDB" id="A0AAV0VJ58"/>
<protein>
    <submittedName>
        <fullName evidence="3">Uncharacterized protein</fullName>
    </submittedName>
</protein>
<feature type="compositionally biased region" description="Polar residues" evidence="1">
    <location>
        <begin position="207"/>
        <end position="232"/>
    </location>
</feature>
<feature type="region of interest" description="Disordered" evidence="1">
    <location>
        <begin position="201"/>
        <end position="233"/>
    </location>
</feature>
<sequence length="279" mass="31788">MFQFKIILLITCLEVYCGLAYQCPKSVPYSTIPRLSRVSLPISNALVHFKIENEFLIDSNGRTRYVCVEITPEIHALQNETINNDNDIHVQTVGDYKEHIIAHSLGGSNDSLNIFSLNHDCKSKLLNSSVEQQLAELLAEHSRITYVAELEYTLYNVTDVRPTSINAMYMDENENILGSVKIVNSPPNTPCETIDLKIHTKSKRSLTESSTHPENSTHPAENSTHPESSTKPRNCMDGCRRTECWAKVEDRDRRCRCHFHTVHANTLCIGEWCYCCSYY</sequence>
<organism evidence="3 4">
    <name type="scientific">Macrosiphum euphorbiae</name>
    <name type="common">potato aphid</name>
    <dbReference type="NCBI Taxonomy" id="13131"/>
    <lineage>
        <taxon>Eukaryota</taxon>
        <taxon>Metazoa</taxon>
        <taxon>Ecdysozoa</taxon>
        <taxon>Arthropoda</taxon>
        <taxon>Hexapoda</taxon>
        <taxon>Insecta</taxon>
        <taxon>Pterygota</taxon>
        <taxon>Neoptera</taxon>
        <taxon>Paraneoptera</taxon>
        <taxon>Hemiptera</taxon>
        <taxon>Sternorrhyncha</taxon>
        <taxon>Aphidomorpha</taxon>
        <taxon>Aphidoidea</taxon>
        <taxon>Aphididae</taxon>
        <taxon>Macrosiphini</taxon>
        <taxon>Macrosiphum</taxon>
    </lineage>
</organism>
<name>A0AAV0VJ58_9HEMI</name>
<comment type="caution">
    <text evidence="3">The sequence shown here is derived from an EMBL/GenBank/DDBJ whole genome shotgun (WGS) entry which is preliminary data.</text>
</comment>
<evidence type="ECO:0000256" key="1">
    <source>
        <dbReference type="SAM" id="MobiDB-lite"/>
    </source>
</evidence>
<feature type="signal peptide" evidence="2">
    <location>
        <begin position="1"/>
        <end position="20"/>
    </location>
</feature>
<gene>
    <name evidence="3" type="ORF">MEUPH1_LOCUS1454</name>
</gene>
<dbReference type="Proteomes" id="UP001160148">
    <property type="component" value="Unassembled WGS sequence"/>
</dbReference>
<evidence type="ECO:0000313" key="4">
    <source>
        <dbReference type="Proteomes" id="UP001160148"/>
    </source>
</evidence>
<accession>A0AAV0VJ58</accession>
<dbReference type="EMBL" id="CARXXK010000001">
    <property type="protein sequence ID" value="CAI6344304.1"/>
    <property type="molecule type" value="Genomic_DNA"/>
</dbReference>
<proteinExistence type="predicted"/>
<reference evidence="3 4" key="1">
    <citation type="submission" date="2023-01" db="EMBL/GenBank/DDBJ databases">
        <authorList>
            <person name="Whitehead M."/>
        </authorList>
    </citation>
    <scope>NUCLEOTIDE SEQUENCE [LARGE SCALE GENOMIC DNA]</scope>
</reference>
<feature type="chain" id="PRO_5043874873" evidence="2">
    <location>
        <begin position="21"/>
        <end position="279"/>
    </location>
</feature>
<keyword evidence="2" id="KW-0732">Signal</keyword>